<reference evidence="3" key="1">
    <citation type="journal article" date="2019" name="Int. J. Syst. Evol. Microbiol.">
        <title>The Global Catalogue of Microorganisms (GCM) 10K type strain sequencing project: providing services to taxonomists for standard genome sequencing and annotation.</title>
        <authorList>
            <consortium name="The Broad Institute Genomics Platform"/>
            <consortium name="The Broad Institute Genome Sequencing Center for Infectious Disease"/>
            <person name="Wu L."/>
            <person name="Ma J."/>
        </authorList>
    </citation>
    <scope>NUCLEOTIDE SEQUENCE [LARGE SCALE GENOMIC DNA]</scope>
    <source>
        <strain evidence="3">CGMCC-1.15741</strain>
    </source>
</reference>
<accession>A0ABW1S7S9</accession>
<organism evidence="2 3">
    <name type="scientific">Ponticaulis profundi</name>
    <dbReference type="NCBI Taxonomy" id="2665222"/>
    <lineage>
        <taxon>Bacteria</taxon>
        <taxon>Pseudomonadati</taxon>
        <taxon>Pseudomonadota</taxon>
        <taxon>Alphaproteobacteria</taxon>
        <taxon>Hyphomonadales</taxon>
        <taxon>Hyphomonadaceae</taxon>
        <taxon>Ponticaulis</taxon>
    </lineage>
</organism>
<dbReference type="EMBL" id="JBHSSW010000005">
    <property type="protein sequence ID" value="MFC6197735.1"/>
    <property type="molecule type" value="Genomic_DNA"/>
</dbReference>
<evidence type="ECO:0000256" key="1">
    <source>
        <dbReference type="SAM" id="Phobius"/>
    </source>
</evidence>
<evidence type="ECO:0000313" key="3">
    <source>
        <dbReference type="Proteomes" id="UP001596303"/>
    </source>
</evidence>
<evidence type="ECO:0000313" key="2">
    <source>
        <dbReference type="EMBL" id="MFC6197735.1"/>
    </source>
</evidence>
<keyword evidence="1" id="KW-0472">Membrane</keyword>
<protein>
    <submittedName>
        <fullName evidence="2">Uncharacterized protein</fullName>
    </submittedName>
</protein>
<keyword evidence="3" id="KW-1185">Reference proteome</keyword>
<proteinExistence type="predicted"/>
<gene>
    <name evidence="2" type="ORF">ACFQDM_06575</name>
</gene>
<name>A0ABW1S7S9_9PROT</name>
<keyword evidence="1" id="KW-0812">Transmembrane</keyword>
<sequence length="53" mass="5693">MYKTERSDAYASAELGNSGLKERVATIAKAGFLVATGILAIQIFMKLVFVANL</sequence>
<keyword evidence="1" id="KW-1133">Transmembrane helix</keyword>
<feature type="transmembrane region" description="Helical" evidence="1">
    <location>
        <begin position="30"/>
        <end position="51"/>
    </location>
</feature>
<dbReference type="RefSeq" id="WP_377377053.1">
    <property type="nucleotide sequence ID" value="NZ_JBHSSW010000005.1"/>
</dbReference>
<comment type="caution">
    <text evidence="2">The sequence shown here is derived from an EMBL/GenBank/DDBJ whole genome shotgun (WGS) entry which is preliminary data.</text>
</comment>
<dbReference type="Proteomes" id="UP001596303">
    <property type="component" value="Unassembled WGS sequence"/>
</dbReference>